<name>A0ABX6GH29_9GAMM</name>
<evidence type="ECO:0000313" key="1">
    <source>
        <dbReference type="EMBL" id="QHA85576.1"/>
    </source>
</evidence>
<keyword evidence="2" id="KW-1185">Reference proteome</keyword>
<gene>
    <name evidence="1" type="ORF">FO014_00495</name>
</gene>
<evidence type="ECO:0000313" key="2">
    <source>
        <dbReference type="Proteomes" id="UP000430368"/>
    </source>
</evidence>
<dbReference type="EMBL" id="CP041764">
    <property type="protein sequence ID" value="QHA85576.1"/>
    <property type="molecule type" value="Genomic_DNA"/>
</dbReference>
<dbReference type="RefSeq" id="WP_160026991.1">
    <property type="nucleotide sequence ID" value="NZ_CP041764.1"/>
</dbReference>
<accession>A0ABX6GH29</accession>
<organism evidence="1 2">
    <name type="scientific">Serratia rhizosphaerae</name>
    <dbReference type="NCBI Taxonomy" id="2597702"/>
    <lineage>
        <taxon>Bacteria</taxon>
        <taxon>Pseudomonadati</taxon>
        <taxon>Pseudomonadota</taxon>
        <taxon>Gammaproteobacteria</taxon>
        <taxon>Enterobacterales</taxon>
        <taxon>Yersiniaceae</taxon>
        <taxon>Serratia</taxon>
    </lineage>
</organism>
<sequence>MTELKPCPFCGKIGDKNESPLLITMKKTVWPAEVELIFSQVERASSLPSSHQERLRYHINRMLLESVPIQKITTVISSLVEKLEQYA</sequence>
<reference evidence="1 2" key="1">
    <citation type="submission" date="2019-07" db="EMBL/GenBank/DDBJ databases">
        <title>Serratia dokdonensis sp. nov., an elicitor of systemic resistance in Nicotiana Tabacum.</title>
        <authorList>
            <person name="Son J.-S."/>
            <person name="Hwang Y.-J."/>
            <person name="Lee S.-Y."/>
            <person name="Ghim S.-Y."/>
        </authorList>
    </citation>
    <scope>NUCLEOTIDE SEQUENCE [LARGE SCALE GENOMIC DNA]</scope>
    <source>
        <strain evidence="1 2">KUDC3025</strain>
    </source>
</reference>
<proteinExistence type="predicted"/>
<protein>
    <submittedName>
        <fullName evidence="1">Uncharacterized protein</fullName>
    </submittedName>
</protein>
<dbReference type="Proteomes" id="UP000430368">
    <property type="component" value="Chromosome"/>
</dbReference>